<dbReference type="RefSeq" id="WP_271712383.1">
    <property type="nucleotide sequence ID" value="NZ_AP024169.1"/>
</dbReference>
<gene>
    <name evidence="1" type="ORF">bsdtb5_25410</name>
</gene>
<evidence type="ECO:0008006" key="3">
    <source>
        <dbReference type="Google" id="ProtNLM"/>
    </source>
</evidence>
<reference evidence="1 2" key="1">
    <citation type="submission" date="2020-11" db="EMBL/GenBank/DDBJ databases">
        <title>Draft genome sequencing of a Lachnospiraceae strain isolated from anoxic soil subjected to BSD treatment.</title>
        <authorList>
            <person name="Uek A."/>
            <person name="Tonouchi A."/>
        </authorList>
    </citation>
    <scope>NUCLEOTIDE SEQUENCE [LARGE SCALE GENOMIC DNA]</scope>
    <source>
        <strain evidence="1 2">TB5</strain>
    </source>
</reference>
<protein>
    <recommendedName>
        <fullName evidence="3">Hydrogenase maturation nickel metallochaperone HypA</fullName>
    </recommendedName>
</protein>
<dbReference type="Gene3D" id="3.30.2320.50">
    <property type="match status" value="1"/>
</dbReference>
<sequence>MHDTILLQKITDELERLCENNKIEKVKKVSITVNEHSHVNRENLYEHLVEMNQNFFGPWTEIIINKQDIKEQTAILESIEGEVLEL</sequence>
<name>A0A7R7EMB8_9FIRM</name>
<dbReference type="KEGG" id="ahb:bsdtb5_25410"/>
<evidence type="ECO:0000313" key="2">
    <source>
        <dbReference type="Proteomes" id="UP000595897"/>
    </source>
</evidence>
<accession>A0A7R7EMB8</accession>
<dbReference type="EMBL" id="AP024169">
    <property type="protein sequence ID" value="BCN31246.1"/>
    <property type="molecule type" value="Genomic_DNA"/>
</dbReference>
<proteinExistence type="predicted"/>
<keyword evidence="2" id="KW-1185">Reference proteome</keyword>
<evidence type="ECO:0000313" key="1">
    <source>
        <dbReference type="EMBL" id="BCN31246.1"/>
    </source>
</evidence>
<dbReference type="AlphaFoldDB" id="A0A7R7EMB8"/>
<dbReference type="Proteomes" id="UP000595897">
    <property type="component" value="Chromosome"/>
</dbReference>
<organism evidence="1 2">
    <name type="scientific">Anaeromicropila herbilytica</name>
    <dbReference type="NCBI Taxonomy" id="2785025"/>
    <lineage>
        <taxon>Bacteria</taxon>
        <taxon>Bacillati</taxon>
        <taxon>Bacillota</taxon>
        <taxon>Clostridia</taxon>
        <taxon>Lachnospirales</taxon>
        <taxon>Lachnospiraceae</taxon>
        <taxon>Anaeromicropila</taxon>
    </lineage>
</organism>